<gene>
    <name evidence="5" type="ORF">FNL38_101907</name>
</gene>
<dbReference type="InterPro" id="IPR000524">
    <property type="entry name" value="Tscrpt_reg_HTH_GntR"/>
</dbReference>
<dbReference type="Pfam" id="PF00392">
    <property type="entry name" value="GntR"/>
    <property type="match status" value="1"/>
</dbReference>
<dbReference type="PANTHER" id="PTHR43537">
    <property type="entry name" value="TRANSCRIPTIONAL REGULATOR, GNTR FAMILY"/>
    <property type="match status" value="1"/>
</dbReference>
<dbReference type="InterPro" id="IPR036390">
    <property type="entry name" value="WH_DNA-bd_sf"/>
</dbReference>
<dbReference type="SUPFAM" id="SSF48008">
    <property type="entry name" value="GntR ligand-binding domain-like"/>
    <property type="match status" value="1"/>
</dbReference>
<dbReference type="SUPFAM" id="SSF46785">
    <property type="entry name" value="Winged helix' DNA-binding domain"/>
    <property type="match status" value="1"/>
</dbReference>
<comment type="caution">
    <text evidence="5">The sequence shown here is derived from an EMBL/GenBank/DDBJ whole genome shotgun (WGS) entry which is preliminary data.</text>
</comment>
<proteinExistence type="predicted"/>
<dbReference type="Pfam" id="PF07729">
    <property type="entry name" value="FCD"/>
    <property type="match status" value="1"/>
</dbReference>
<keyword evidence="2 5" id="KW-0238">DNA-binding</keyword>
<dbReference type="EMBL" id="VNIQ01000001">
    <property type="protein sequence ID" value="TYQ08534.1"/>
    <property type="molecule type" value="Genomic_DNA"/>
</dbReference>
<accession>A0A652YXZ2</accession>
<feature type="domain" description="HTH gntR-type" evidence="4">
    <location>
        <begin position="43"/>
        <end position="110"/>
    </location>
</feature>
<dbReference type="SMART" id="SM00895">
    <property type="entry name" value="FCD"/>
    <property type="match status" value="1"/>
</dbReference>
<organism evidence="5">
    <name type="scientific">Nocardia globerula</name>
    <dbReference type="NCBI Taxonomy" id="1818"/>
    <lineage>
        <taxon>Bacteria</taxon>
        <taxon>Bacillati</taxon>
        <taxon>Actinomycetota</taxon>
        <taxon>Actinomycetes</taxon>
        <taxon>Mycobacteriales</taxon>
        <taxon>Nocardiaceae</taxon>
        <taxon>Nocardia</taxon>
    </lineage>
</organism>
<dbReference type="CDD" id="cd07377">
    <property type="entry name" value="WHTH_GntR"/>
    <property type="match status" value="1"/>
</dbReference>
<keyword evidence="3" id="KW-0804">Transcription</keyword>
<dbReference type="InterPro" id="IPR011711">
    <property type="entry name" value="GntR_C"/>
</dbReference>
<evidence type="ECO:0000256" key="1">
    <source>
        <dbReference type="ARBA" id="ARBA00023015"/>
    </source>
</evidence>
<keyword evidence="1" id="KW-0805">Transcription regulation</keyword>
<evidence type="ECO:0000256" key="3">
    <source>
        <dbReference type="ARBA" id="ARBA00023163"/>
    </source>
</evidence>
<dbReference type="AlphaFoldDB" id="A0A652YXZ2"/>
<name>A0A652YXZ2_NOCGL</name>
<dbReference type="Gene3D" id="1.20.120.530">
    <property type="entry name" value="GntR ligand-binding domain-like"/>
    <property type="match status" value="1"/>
</dbReference>
<protein>
    <submittedName>
        <fullName evidence="5">DNA-binding GntR family transcriptional regulator</fullName>
    </submittedName>
</protein>
<dbReference type="SMART" id="SM00345">
    <property type="entry name" value="HTH_GNTR"/>
    <property type="match status" value="1"/>
</dbReference>
<dbReference type="GO" id="GO:0003700">
    <property type="term" value="F:DNA-binding transcription factor activity"/>
    <property type="evidence" value="ECO:0007669"/>
    <property type="project" value="InterPro"/>
</dbReference>
<dbReference type="GO" id="GO:0003677">
    <property type="term" value="F:DNA binding"/>
    <property type="evidence" value="ECO:0007669"/>
    <property type="project" value="UniProtKB-KW"/>
</dbReference>
<dbReference type="InterPro" id="IPR036388">
    <property type="entry name" value="WH-like_DNA-bd_sf"/>
</dbReference>
<evidence type="ECO:0000256" key="2">
    <source>
        <dbReference type="ARBA" id="ARBA00023125"/>
    </source>
</evidence>
<evidence type="ECO:0000313" key="5">
    <source>
        <dbReference type="EMBL" id="TYQ08534.1"/>
    </source>
</evidence>
<dbReference type="PANTHER" id="PTHR43537:SF24">
    <property type="entry name" value="GLUCONATE OPERON TRANSCRIPTIONAL REPRESSOR"/>
    <property type="match status" value="1"/>
</dbReference>
<dbReference type="PROSITE" id="PS50949">
    <property type="entry name" value="HTH_GNTR"/>
    <property type="match status" value="1"/>
</dbReference>
<dbReference type="InterPro" id="IPR008920">
    <property type="entry name" value="TF_FadR/GntR_C"/>
</dbReference>
<reference evidence="5" key="1">
    <citation type="submission" date="2019-07" db="EMBL/GenBank/DDBJ databases">
        <title>Genomic Encyclopedia of Type Strains, Phase IV (KMG-IV): sequencing the most valuable type-strain genomes for metagenomic binning, comparative biology and taxonomic classification.</title>
        <authorList>
            <person name="Goeker M."/>
        </authorList>
    </citation>
    <scope>NUCLEOTIDE SEQUENCE</scope>
    <source>
        <strain evidence="5">DSM 44596</strain>
    </source>
</reference>
<sequence>MGLPRVGTCEKPNEYARPGNVSTVQGDHEIHDEEEIMTTTERAPLTESVHETLRELIFSGELAPGTPLSVPALASKLNVSRTPVREAVQQLIYEGIAVHTRNAGAKVESLDADSLRAVFEVREVLDGLAAFSATTRATHDVVSQLNKMVEEQRELLNTAPDRRRDSALDLEFHNLIRETAANDPLRDALHRLDGQSHLFRTDMWGSDLNRRLAVAEHARIVSAIETGDAVAARAAASAHVAGLLVRTTRC</sequence>
<dbReference type="Gene3D" id="1.10.10.10">
    <property type="entry name" value="Winged helix-like DNA-binding domain superfamily/Winged helix DNA-binding domain"/>
    <property type="match status" value="1"/>
</dbReference>
<evidence type="ECO:0000259" key="4">
    <source>
        <dbReference type="PROSITE" id="PS50949"/>
    </source>
</evidence>